<dbReference type="GO" id="GO:0003723">
    <property type="term" value="F:RNA binding"/>
    <property type="evidence" value="ECO:0007669"/>
    <property type="project" value="UniProtKB-KW"/>
</dbReference>
<dbReference type="GO" id="GO:0005634">
    <property type="term" value="C:nucleus"/>
    <property type="evidence" value="ECO:0007669"/>
    <property type="project" value="UniProtKB-ARBA"/>
</dbReference>
<dbReference type="InterPro" id="IPR001584">
    <property type="entry name" value="Integrase_cat-core"/>
</dbReference>
<keyword evidence="1" id="KW-0694">RNA-binding</keyword>
<protein>
    <recommendedName>
        <fullName evidence="3">Integrase catalytic domain-containing protein</fullName>
    </recommendedName>
</protein>
<accession>A0A9Q3FIX1</accession>
<evidence type="ECO:0000313" key="4">
    <source>
        <dbReference type="EMBL" id="MBW0539734.1"/>
    </source>
</evidence>
<reference evidence="4" key="1">
    <citation type="submission" date="2021-03" db="EMBL/GenBank/DDBJ databases">
        <title>Draft genome sequence of rust myrtle Austropuccinia psidii MF-1, a brazilian biotype.</title>
        <authorList>
            <person name="Quecine M.C."/>
            <person name="Pachon D.M.R."/>
            <person name="Bonatelli M.L."/>
            <person name="Correr F.H."/>
            <person name="Franceschini L.M."/>
            <person name="Leite T.F."/>
            <person name="Margarido G.R.A."/>
            <person name="Almeida C.A."/>
            <person name="Ferrarezi J.A."/>
            <person name="Labate C.A."/>
        </authorList>
    </citation>
    <scope>NUCLEOTIDE SEQUENCE</scope>
    <source>
        <strain evidence="4">MF-1</strain>
    </source>
</reference>
<evidence type="ECO:0000313" key="5">
    <source>
        <dbReference type="Proteomes" id="UP000765509"/>
    </source>
</evidence>
<name>A0A9Q3FIX1_9BASI</name>
<dbReference type="Proteomes" id="UP000765509">
    <property type="component" value="Unassembled WGS sequence"/>
</dbReference>
<sequence length="108" mass="12262">MISERDLKFTSELWTNLPQLFGEALSFSTAYHPQTDGLPERMIQALEEIFRKVCEYVLELKNCYGFTNYCCTILPALELADKASIHSSTNQTPAILEKDGTPDYPKIP</sequence>
<comment type="caution">
    <text evidence="4">The sequence shown here is derived from an EMBL/GenBank/DDBJ whole genome shotgun (WGS) entry which is preliminary data.</text>
</comment>
<dbReference type="Gene3D" id="3.30.420.10">
    <property type="entry name" value="Ribonuclease H-like superfamily/Ribonuclease H"/>
    <property type="match status" value="1"/>
</dbReference>
<gene>
    <name evidence="4" type="ORF">O181_079449</name>
</gene>
<evidence type="ECO:0000256" key="1">
    <source>
        <dbReference type="ARBA" id="ARBA00022884"/>
    </source>
</evidence>
<organism evidence="4 5">
    <name type="scientific">Austropuccinia psidii MF-1</name>
    <dbReference type="NCBI Taxonomy" id="1389203"/>
    <lineage>
        <taxon>Eukaryota</taxon>
        <taxon>Fungi</taxon>
        <taxon>Dikarya</taxon>
        <taxon>Basidiomycota</taxon>
        <taxon>Pucciniomycotina</taxon>
        <taxon>Pucciniomycetes</taxon>
        <taxon>Pucciniales</taxon>
        <taxon>Sphaerophragmiaceae</taxon>
        <taxon>Austropuccinia</taxon>
    </lineage>
</organism>
<dbReference type="AlphaFoldDB" id="A0A9Q3FIX1"/>
<feature type="region of interest" description="Disordered" evidence="2">
    <location>
        <begin position="87"/>
        <end position="108"/>
    </location>
</feature>
<proteinExistence type="predicted"/>
<dbReference type="InterPro" id="IPR036397">
    <property type="entry name" value="RNaseH_sf"/>
</dbReference>
<keyword evidence="5" id="KW-1185">Reference proteome</keyword>
<evidence type="ECO:0000256" key="2">
    <source>
        <dbReference type="SAM" id="MobiDB-lite"/>
    </source>
</evidence>
<dbReference type="PROSITE" id="PS50994">
    <property type="entry name" value="INTEGRASE"/>
    <property type="match status" value="1"/>
</dbReference>
<dbReference type="EMBL" id="AVOT02044385">
    <property type="protein sequence ID" value="MBW0539734.1"/>
    <property type="molecule type" value="Genomic_DNA"/>
</dbReference>
<dbReference type="GO" id="GO:0015074">
    <property type="term" value="P:DNA integration"/>
    <property type="evidence" value="ECO:0007669"/>
    <property type="project" value="InterPro"/>
</dbReference>
<evidence type="ECO:0000259" key="3">
    <source>
        <dbReference type="PROSITE" id="PS50994"/>
    </source>
</evidence>
<dbReference type="SUPFAM" id="SSF53098">
    <property type="entry name" value="Ribonuclease H-like"/>
    <property type="match status" value="1"/>
</dbReference>
<dbReference type="InterPro" id="IPR012337">
    <property type="entry name" value="RNaseH-like_sf"/>
</dbReference>
<feature type="domain" description="Integrase catalytic" evidence="3">
    <location>
        <begin position="1"/>
        <end position="101"/>
    </location>
</feature>